<dbReference type="RefSeq" id="XP_013957351.1">
    <property type="nucleotide sequence ID" value="XM_014101876.1"/>
</dbReference>
<reference evidence="2 3" key="1">
    <citation type="journal article" date="2011" name="Genome Biol.">
        <title>Comparative genome sequence analysis underscores mycoparasitism as the ancestral life style of Trichoderma.</title>
        <authorList>
            <person name="Kubicek C.P."/>
            <person name="Herrera-Estrella A."/>
            <person name="Seidl-Seiboth V."/>
            <person name="Martinez D.A."/>
            <person name="Druzhinina I.S."/>
            <person name="Thon M."/>
            <person name="Zeilinger S."/>
            <person name="Casas-Flores S."/>
            <person name="Horwitz B.A."/>
            <person name="Mukherjee P.K."/>
            <person name="Mukherjee M."/>
            <person name="Kredics L."/>
            <person name="Alcaraz L.D."/>
            <person name="Aerts A."/>
            <person name="Antal Z."/>
            <person name="Atanasova L."/>
            <person name="Cervantes-Badillo M.G."/>
            <person name="Challacombe J."/>
            <person name="Chertkov O."/>
            <person name="McCluskey K."/>
            <person name="Coulpier F."/>
            <person name="Deshpande N."/>
            <person name="von Doehren H."/>
            <person name="Ebbole D.J."/>
            <person name="Esquivel-Naranjo E.U."/>
            <person name="Fekete E."/>
            <person name="Flipphi M."/>
            <person name="Glaser F."/>
            <person name="Gomez-Rodriguez E.Y."/>
            <person name="Gruber S."/>
            <person name="Han C."/>
            <person name="Henrissat B."/>
            <person name="Hermosa R."/>
            <person name="Hernandez-Onate M."/>
            <person name="Karaffa L."/>
            <person name="Kosti I."/>
            <person name="Le Crom S."/>
            <person name="Lindquist E."/>
            <person name="Lucas S."/>
            <person name="Luebeck M."/>
            <person name="Luebeck P.S."/>
            <person name="Margeot A."/>
            <person name="Metz B."/>
            <person name="Misra M."/>
            <person name="Nevalainen H."/>
            <person name="Omann M."/>
            <person name="Packer N."/>
            <person name="Perrone G."/>
            <person name="Uresti-Rivera E.E."/>
            <person name="Salamov A."/>
            <person name="Schmoll M."/>
            <person name="Seiboth B."/>
            <person name="Shapiro H."/>
            <person name="Sukno S."/>
            <person name="Tamayo-Ramos J.A."/>
            <person name="Tisch D."/>
            <person name="Wiest A."/>
            <person name="Wilkinson H.H."/>
            <person name="Zhang M."/>
            <person name="Coutinho P.M."/>
            <person name="Kenerley C.M."/>
            <person name="Monte E."/>
            <person name="Baker S.E."/>
            <person name="Grigoriev I.V."/>
        </authorList>
    </citation>
    <scope>NUCLEOTIDE SEQUENCE [LARGE SCALE GENOMIC DNA]</scope>
    <source>
        <strain evidence="3">Gv29-8 / FGSC 10586</strain>
    </source>
</reference>
<dbReference type="PROSITE" id="PS50297">
    <property type="entry name" value="ANK_REP_REGION"/>
    <property type="match status" value="2"/>
</dbReference>
<dbReference type="VEuPathDB" id="FungiDB:TRIVIDRAFT_201403"/>
<dbReference type="eggNOG" id="KOG4177">
    <property type="taxonomic scope" value="Eukaryota"/>
</dbReference>
<evidence type="ECO:0000313" key="2">
    <source>
        <dbReference type="EMBL" id="EHK23155.1"/>
    </source>
</evidence>
<dbReference type="AlphaFoldDB" id="G9MTG7"/>
<dbReference type="InterPro" id="IPR036770">
    <property type="entry name" value="Ankyrin_rpt-contain_sf"/>
</dbReference>
<dbReference type="PROSITE" id="PS50088">
    <property type="entry name" value="ANK_REPEAT"/>
    <property type="match status" value="2"/>
</dbReference>
<dbReference type="STRING" id="413071.G9MTG7"/>
<dbReference type="PANTHER" id="PTHR24133">
    <property type="entry name" value="ANKYRIN DOMAIN-CONTAINING"/>
    <property type="match status" value="1"/>
</dbReference>
<dbReference type="OMA" id="QANANKW"/>
<dbReference type="PANTHER" id="PTHR24133:SF40">
    <property type="entry name" value="ANKYRIN REPEAT DOMAIN 44"/>
    <property type="match status" value="1"/>
</dbReference>
<dbReference type="SUPFAM" id="SSF48403">
    <property type="entry name" value="Ankyrin repeat"/>
    <property type="match status" value="2"/>
</dbReference>
<comment type="caution">
    <text evidence="2">The sequence shown here is derived from an EMBL/GenBank/DDBJ whole genome shotgun (WGS) entry which is preliminary data.</text>
</comment>
<organism evidence="2 3">
    <name type="scientific">Hypocrea virens (strain Gv29-8 / FGSC 10586)</name>
    <name type="common">Gliocladium virens</name>
    <name type="synonym">Trichoderma virens</name>
    <dbReference type="NCBI Taxonomy" id="413071"/>
    <lineage>
        <taxon>Eukaryota</taxon>
        <taxon>Fungi</taxon>
        <taxon>Dikarya</taxon>
        <taxon>Ascomycota</taxon>
        <taxon>Pezizomycotina</taxon>
        <taxon>Sordariomycetes</taxon>
        <taxon>Hypocreomycetidae</taxon>
        <taxon>Hypocreales</taxon>
        <taxon>Hypocreaceae</taxon>
        <taxon>Trichoderma</taxon>
    </lineage>
</organism>
<feature type="repeat" description="ANK" evidence="1">
    <location>
        <begin position="368"/>
        <end position="400"/>
    </location>
</feature>
<dbReference type="PRINTS" id="PR01415">
    <property type="entry name" value="ANKYRIN"/>
</dbReference>
<feature type="repeat" description="ANK" evidence="1">
    <location>
        <begin position="530"/>
        <end position="562"/>
    </location>
</feature>
<dbReference type="Proteomes" id="UP000007115">
    <property type="component" value="Unassembled WGS sequence"/>
</dbReference>
<evidence type="ECO:0000313" key="3">
    <source>
        <dbReference type="Proteomes" id="UP000007115"/>
    </source>
</evidence>
<keyword evidence="3" id="KW-1185">Reference proteome</keyword>
<dbReference type="OrthoDB" id="341259at2759"/>
<dbReference type="Pfam" id="PF00023">
    <property type="entry name" value="Ank"/>
    <property type="match status" value="1"/>
</dbReference>
<dbReference type="SMART" id="SM00248">
    <property type="entry name" value="ANK"/>
    <property type="match status" value="8"/>
</dbReference>
<sequence length="609" mass="65538">MPLTGLSSARLVPPGMNGRLWMQMKDAFNDDPKARLHACVRDNDMSALRNLVPLCGTVDLELNYCDPDFGSALQVAVLCDNMTAAGILLDAGANPWASNGFTEPQTSAIETAIQTGNRDMFTRMCEKTVLGDSKIPQQVHRALLNRTTIHGQTAMVEDVLGWADGWSEAVLENALGDAVSGWHVEVVRLLLARFRYSPLCINLSLCRAADFKSDLLSLPRAECNGLDYVNQQELIGCLIGAGADPNSNAEGLNIVIEAATWADLVGALKALLDKGADPNGRGPAGETALHHLGSPVHVKKGPKRCLHETGIRLLLQHGASVTIQDELGNTPLHFAAFGSNMHIFSLYTTGLPVDSPHNDALKSIKNNSGETLLHWAAAGKKIDILRFLLLSGADVNAANDNGWTPLMCAVAPSTATETSVPSYYKALQAVRIILDHGADPLACTAEGWTPLHCLSLYLDDGDGNNNELADLAKEFITRGIPVDARATMLAVSTNSGRKSLRVPNREVGIWGSRVVEHLQPNSNKSPATTKDRTPLHWAMFHGAAGLARVLLANGADVNAVDERNCRPADLINTSPLLQTHPDIRARLTRILVDATNSSVEYSQKQQQAT</sequence>
<dbReference type="InParanoid" id="G9MTG7"/>
<keyword evidence="1" id="KW-0040">ANK repeat</keyword>
<dbReference type="EMBL" id="ABDF02000006">
    <property type="protein sequence ID" value="EHK23155.1"/>
    <property type="molecule type" value="Genomic_DNA"/>
</dbReference>
<proteinExistence type="predicted"/>
<accession>G9MTG7</accession>
<evidence type="ECO:0000256" key="1">
    <source>
        <dbReference type="PROSITE-ProRule" id="PRU00023"/>
    </source>
</evidence>
<gene>
    <name evidence="2" type="ORF">TRIVIDRAFT_201403</name>
</gene>
<dbReference type="Gene3D" id="1.25.40.20">
    <property type="entry name" value="Ankyrin repeat-containing domain"/>
    <property type="match status" value="4"/>
</dbReference>
<dbReference type="GeneID" id="25790145"/>
<dbReference type="Pfam" id="PF13637">
    <property type="entry name" value="Ank_4"/>
    <property type="match status" value="2"/>
</dbReference>
<dbReference type="InterPro" id="IPR052391">
    <property type="entry name" value="E3_Ligase-Neurotoxin"/>
</dbReference>
<dbReference type="HOGENOM" id="CLU_013002_0_0_1"/>
<protein>
    <submittedName>
        <fullName evidence="2">Ankyrin domain protein</fullName>
    </submittedName>
</protein>
<dbReference type="InterPro" id="IPR002110">
    <property type="entry name" value="Ankyrin_rpt"/>
</dbReference>
<name>G9MTG7_HYPVG</name>